<evidence type="ECO:0000313" key="2">
    <source>
        <dbReference type="EMBL" id="MBO0480916.1"/>
    </source>
</evidence>
<reference evidence="2 3" key="1">
    <citation type="submission" date="2021-03" db="EMBL/GenBank/DDBJ databases">
        <title>Enterococcal diversity collection.</title>
        <authorList>
            <person name="Gilmore M.S."/>
            <person name="Schwartzman J."/>
            <person name="Van Tyne D."/>
            <person name="Martin M."/>
            <person name="Earl A.M."/>
            <person name="Manson A.L."/>
            <person name="Straub T."/>
            <person name="Salamzade R."/>
            <person name="Saavedra J."/>
            <person name="Lebreton F."/>
            <person name="Prichula J."/>
            <person name="Schaufler K."/>
            <person name="Gaca A."/>
            <person name="Sgardioli B."/>
            <person name="Wagenaar J."/>
            <person name="Strong T."/>
        </authorList>
    </citation>
    <scope>NUCLEOTIDE SEQUENCE [LARGE SCALE GENOMIC DNA]</scope>
    <source>
        <strain evidence="2 3">MSG2901</strain>
    </source>
</reference>
<evidence type="ECO:0000256" key="1">
    <source>
        <dbReference type="SAM" id="Phobius"/>
    </source>
</evidence>
<name>A0ABS3HZF1_9ENTE</name>
<keyword evidence="1" id="KW-0812">Transmembrane</keyword>
<feature type="transmembrane region" description="Helical" evidence="1">
    <location>
        <begin position="5"/>
        <end position="24"/>
    </location>
</feature>
<sequence length="62" mass="7202">MDKKLYYRVMGPTVVLAALVLFIPNFSIRSLVGFLIMFSGLGTYYRLSRKVKVQPIYIKKEK</sequence>
<dbReference type="Proteomes" id="UP000664832">
    <property type="component" value="Unassembled WGS sequence"/>
</dbReference>
<dbReference type="EMBL" id="JAFLWI010000002">
    <property type="protein sequence ID" value="MBO0480916.1"/>
    <property type="molecule type" value="Genomic_DNA"/>
</dbReference>
<keyword evidence="1" id="KW-1133">Transmembrane helix</keyword>
<gene>
    <name evidence="2" type="ORF">JZO71_01090</name>
</gene>
<proteinExistence type="predicted"/>
<keyword evidence="1" id="KW-0472">Membrane</keyword>
<keyword evidence="3" id="KW-1185">Reference proteome</keyword>
<evidence type="ECO:0000313" key="3">
    <source>
        <dbReference type="Proteomes" id="UP000664832"/>
    </source>
</evidence>
<protein>
    <submittedName>
        <fullName evidence="2">Uncharacterized protein</fullName>
    </submittedName>
</protein>
<accession>A0ABS3HZF1</accession>
<organism evidence="2 3">
    <name type="scientific">Candidatus Enterococcus courvalinii</name>
    <dbReference type="NCBI Taxonomy" id="2815329"/>
    <lineage>
        <taxon>Bacteria</taxon>
        <taxon>Bacillati</taxon>
        <taxon>Bacillota</taxon>
        <taxon>Bacilli</taxon>
        <taxon>Lactobacillales</taxon>
        <taxon>Enterococcaceae</taxon>
        <taxon>Enterococcus</taxon>
    </lineage>
</organism>
<comment type="caution">
    <text evidence="2">The sequence shown here is derived from an EMBL/GenBank/DDBJ whole genome shotgun (WGS) entry which is preliminary data.</text>
</comment>
<dbReference type="RefSeq" id="WP_206897763.1">
    <property type="nucleotide sequence ID" value="NZ_JAFLWI010000002.1"/>
</dbReference>
<feature type="transmembrane region" description="Helical" evidence="1">
    <location>
        <begin position="30"/>
        <end position="47"/>
    </location>
</feature>